<feature type="compositionally biased region" description="Basic and acidic residues" evidence="1">
    <location>
        <begin position="803"/>
        <end position="813"/>
    </location>
</feature>
<feature type="compositionally biased region" description="Polar residues" evidence="1">
    <location>
        <begin position="164"/>
        <end position="173"/>
    </location>
</feature>
<accession>A0A4Y7KVT9</accession>
<sequence>MAENTEMMNDLVNVDPLHLIDVCSEDDCLISTPAAKFDEVKIVTGFGEENQNEDDCFDLFVVGDAEERGDGKDDCFDLSETGDPNPNTRDDGDGQGQMDQKETGGRSRKNGKCNLRKSLAWDSAFFTNDGVLDAEELSFISNGMRKAAPSTLPGIQEDVRRSAESSSTFNSTLDGDSLTRESFEVDFFEDVRASIQRSSKLPNVANANSKVIPGVSGLYFENLLLNAYLHKSISTPDHLKLMLELEVRRKGLGVTPKKAELAGRNKMKPVVASKRQSVNTKEAIVRPRLAARSGEPTSSSLKPPKIAGRANPISAAPTKKTTFAPSRVKIDNNTQKTASGKGQTAAVLKKPSLLRSSVTSRLAPSPKSSSDSPSTTKMKPSASCSSFTTSGSTSSDSTAKSPLKSLRSKPDSKNVAPVSKPTLKNPLRISSKARTGPENSRLTAYLNSIPKPKLPSNISPSSSIDGWSTESSSSTSTLTYGSKANAGISTPHRGSTNIGVNSPRGGSANAVGSRPRAGSANVSHTTPRKGPTNVGVHSPRKISSLRRESHASQASNVEIPPPSDKSSLNQGTKKASAVSALVSNTASANGSKACKPSGLRMPSPKIGFFDAEKSLLSTPLGGSQSRSSARNGLTGSGESRPVTPSEELVNTKVNKLQEGRSVKPAGSIKLDSVVPSASSKKYASSEQLQELSLDSPKLPDASAKLQDNCDTALEVQKHPSSGTLQTEHCKSLDVGELPNIIPVDQGSVANEEKMDIQHSSKNSTGVVSDVIVPSGEGETLVSEESFVGSMTPSKTSGEMPLDEQGHPRDSSDLLQKNNEKENLSCTDDQVDGLVKQVAAVDLNMEVIEEPIGKKDTHNEHDLGDAVVVSSNTCTLLDHDQEELEKISAKLNHLCLSPNTVEILYSTRAPLADNISLCNKSEPFESESESTVDASQSIAVALDTQN</sequence>
<evidence type="ECO:0000256" key="1">
    <source>
        <dbReference type="SAM" id="MobiDB-lite"/>
    </source>
</evidence>
<dbReference type="EMBL" id="CM010723">
    <property type="protein sequence ID" value="RZC76512.1"/>
    <property type="molecule type" value="Genomic_DNA"/>
</dbReference>
<dbReference type="PANTHER" id="PTHR33737">
    <property type="entry name" value="OS05G0121800 PROTEIN"/>
    <property type="match status" value="1"/>
</dbReference>
<feature type="compositionally biased region" description="Polar residues" evidence="1">
    <location>
        <begin position="437"/>
        <end position="446"/>
    </location>
</feature>
<proteinExistence type="predicted"/>
<feature type="compositionally biased region" description="Polar residues" evidence="1">
    <location>
        <begin position="617"/>
        <end position="637"/>
    </location>
</feature>
<evidence type="ECO:0000313" key="3">
    <source>
        <dbReference type="Proteomes" id="UP000316621"/>
    </source>
</evidence>
<dbReference type="Proteomes" id="UP000316621">
    <property type="component" value="Chromosome 9"/>
</dbReference>
<feature type="region of interest" description="Disordered" evidence="1">
    <location>
        <begin position="617"/>
        <end position="649"/>
    </location>
</feature>
<reference evidence="2 3" key="1">
    <citation type="journal article" date="2018" name="Science">
        <title>The opium poppy genome and morphinan production.</title>
        <authorList>
            <person name="Guo L."/>
            <person name="Winzer T."/>
            <person name="Yang X."/>
            <person name="Li Y."/>
            <person name="Ning Z."/>
            <person name="He Z."/>
            <person name="Teodor R."/>
            <person name="Lu Y."/>
            <person name="Bowser T.A."/>
            <person name="Graham I.A."/>
            <person name="Ye K."/>
        </authorList>
    </citation>
    <scope>NUCLEOTIDE SEQUENCE [LARGE SCALE GENOMIC DNA]</scope>
    <source>
        <strain evidence="3">cv. HN1</strain>
        <tissue evidence="2">Leaves</tissue>
    </source>
</reference>
<gene>
    <name evidence="2" type="ORF">C5167_000630</name>
</gene>
<feature type="region of interest" description="Disordered" evidence="1">
    <location>
        <begin position="150"/>
        <end position="173"/>
    </location>
</feature>
<feature type="compositionally biased region" description="Low complexity" evidence="1">
    <location>
        <begin position="461"/>
        <end position="482"/>
    </location>
</feature>
<feature type="compositionally biased region" description="Low complexity" evidence="1">
    <location>
        <begin position="359"/>
        <end position="401"/>
    </location>
</feature>
<organism evidence="2 3">
    <name type="scientific">Papaver somniferum</name>
    <name type="common">Opium poppy</name>
    <dbReference type="NCBI Taxonomy" id="3469"/>
    <lineage>
        <taxon>Eukaryota</taxon>
        <taxon>Viridiplantae</taxon>
        <taxon>Streptophyta</taxon>
        <taxon>Embryophyta</taxon>
        <taxon>Tracheophyta</taxon>
        <taxon>Spermatophyta</taxon>
        <taxon>Magnoliopsida</taxon>
        <taxon>Ranunculales</taxon>
        <taxon>Papaveraceae</taxon>
        <taxon>Papaveroideae</taxon>
        <taxon>Papaver</taxon>
    </lineage>
</organism>
<dbReference type="Gramene" id="RZC76512">
    <property type="protein sequence ID" value="RZC76512"/>
    <property type="gene ID" value="C5167_000630"/>
</dbReference>
<dbReference type="InterPro" id="IPR045882">
    <property type="entry name" value="GPT1/2"/>
</dbReference>
<feature type="region of interest" description="Disordered" evidence="1">
    <location>
        <begin position="266"/>
        <end position="572"/>
    </location>
</feature>
<feature type="region of interest" description="Disordered" evidence="1">
    <location>
        <begin position="71"/>
        <end position="110"/>
    </location>
</feature>
<dbReference type="OMA" id="RKNGKCN"/>
<feature type="compositionally biased region" description="Polar residues" evidence="1">
    <location>
        <begin position="331"/>
        <end position="342"/>
    </location>
</feature>
<dbReference type="AlphaFoldDB" id="A0A4Y7KVT9"/>
<name>A0A4Y7KVT9_PAPSO</name>
<protein>
    <submittedName>
        <fullName evidence="2">Uncharacterized protein</fullName>
    </submittedName>
</protein>
<dbReference type="PANTHER" id="PTHR33737:SF2">
    <property type="entry name" value="OS12G0102700 PROTEIN"/>
    <property type="match status" value="1"/>
</dbReference>
<dbReference type="GO" id="GO:0008017">
    <property type="term" value="F:microtubule binding"/>
    <property type="evidence" value="ECO:0007669"/>
    <property type="project" value="InterPro"/>
</dbReference>
<feature type="region of interest" description="Disordered" evidence="1">
    <location>
        <begin position="786"/>
        <end position="813"/>
    </location>
</feature>
<evidence type="ECO:0000313" key="2">
    <source>
        <dbReference type="EMBL" id="RZC76512.1"/>
    </source>
</evidence>
<keyword evidence="3" id="KW-1185">Reference proteome</keyword>